<dbReference type="InParanoid" id="A0A1C7MZ21"/>
<feature type="compositionally biased region" description="Basic and acidic residues" evidence="2">
    <location>
        <begin position="276"/>
        <end position="294"/>
    </location>
</feature>
<dbReference type="InterPro" id="IPR013937">
    <property type="entry name" value="Sorting_nexin_C"/>
</dbReference>
<dbReference type="InterPro" id="IPR003114">
    <property type="entry name" value="Phox_assoc"/>
</dbReference>
<reference evidence="4 5" key="1">
    <citation type="submission" date="2016-03" db="EMBL/GenBank/DDBJ databases">
        <title>Choanephora cucurbitarum.</title>
        <authorList>
            <person name="Min B."/>
            <person name="Park H."/>
            <person name="Park J.-H."/>
            <person name="Shin H.-D."/>
            <person name="Choi I.-G."/>
        </authorList>
    </citation>
    <scope>NUCLEOTIDE SEQUENCE [LARGE SCALE GENOMIC DNA]</scope>
    <source>
        <strain evidence="4 5">KUS-F28377</strain>
    </source>
</reference>
<dbReference type="Pfam" id="PF02194">
    <property type="entry name" value="PXA"/>
    <property type="match status" value="1"/>
</dbReference>
<organism evidence="4 5">
    <name type="scientific">Choanephora cucurbitarum</name>
    <dbReference type="NCBI Taxonomy" id="101091"/>
    <lineage>
        <taxon>Eukaryota</taxon>
        <taxon>Fungi</taxon>
        <taxon>Fungi incertae sedis</taxon>
        <taxon>Mucoromycota</taxon>
        <taxon>Mucoromycotina</taxon>
        <taxon>Mucoromycetes</taxon>
        <taxon>Mucorales</taxon>
        <taxon>Mucorineae</taxon>
        <taxon>Choanephoraceae</taxon>
        <taxon>Choanephoroideae</taxon>
        <taxon>Choanephora</taxon>
    </lineage>
</organism>
<dbReference type="PANTHER" id="PTHR22775">
    <property type="entry name" value="SORTING NEXIN"/>
    <property type="match status" value="1"/>
</dbReference>
<dbReference type="SMART" id="SM00313">
    <property type="entry name" value="PXA"/>
    <property type="match status" value="1"/>
</dbReference>
<comment type="similarity">
    <text evidence="1">Belongs to the sorting nexin family.</text>
</comment>
<keyword evidence="5" id="KW-1185">Reference proteome</keyword>
<feature type="region of interest" description="Disordered" evidence="2">
    <location>
        <begin position="240"/>
        <end position="304"/>
    </location>
</feature>
<dbReference type="STRING" id="101091.A0A1C7MZ21"/>
<protein>
    <submittedName>
        <fullName evidence="4">Sorting nexin-14</fullName>
    </submittedName>
</protein>
<dbReference type="PANTHER" id="PTHR22775:SF3">
    <property type="entry name" value="SORTING NEXIN-13"/>
    <property type="match status" value="1"/>
</dbReference>
<dbReference type="Pfam" id="PF08628">
    <property type="entry name" value="Nexin_C"/>
    <property type="match status" value="1"/>
</dbReference>
<evidence type="ECO:0000259" key="3">
    <source>
        <dbReference type="PROSITE" id="PS51207"/>
    </source>
</evidence>
<evidence type="ECO:0000313" key="4">
    <source>
        <dbReference type="EMBL" id="OBZ82022.1"/>
    </source>
</evidence>
<name>A0A1C7MZ21_9FUNG</name>
<dbReference type="OrthoDB" id="5582218at2759"/>
<dbReference type="EMBL" id="LUGH01000974">
    <property type="protein sequence ID" value="OBZ82022.1"/>
    <property type="molecule type" value="Genomic_DNA"/>
</dbReference>
<sequence>MKKDTSLRPFHIRILFPDLLTLSKNDPRRFDTPKSITKSRAVDLELYTYFALLLRDFIHPWYKLLTTDEDLTREVRDILILIVQRLEKRLCEEVDWTELILVDLPNLLLIHYQDYRQAKKRLHMDHSSGCHSLTELFRGMQPHFALQPIENREKEYLGMLADSLLKILLRPQDYQSDCVRYLVRDILSNLVLFNAIDALTDPYTIHMIICKLLASYETTLDELEASGKFSETYYSASTNEQVKSKQQDHIISDHGSETPREEEKQLEGLTRQMQRLQEKRREKEGLDVMEDDLHPQTSPAEKPKGRKKFSFGYITLQVLLAPFRTLWLYLMATLTQSQERYQRVNQYKKRTRQIRLIEPSMDLIYNACRIEEKPVLQWTWQMIGMLFWPLIRVFGGALLVDKFLEQTVLHLLSEDHIVFYLRLGSDLLWPDGVFIQRTDPPTPLEKEQMRARAERLLTVSIPGIMNGTDKGCQFKLKLNMQIILLSSKISIEKVGTVMFNTKDLNELQNQIHDIVEPFQNKQINKHLIYLLVDHILAKVLPELLTSTNDPKK</sequence>
<gene>
    <name evidence="4" type="primary">Snx14</name>
    <name evidence="4" type="ORF">A0J61_09929</name>
</gene>
<accession>A0A1C7MZ21</accession>
<evidence type="ECO:0000256" key="1">
    <source>
        <dbReference type="ARBA" id="ARBA00010883"/>
    </source>
</evidence>
<comment type="caution">
    <text evidence="4">The sequence shown here is derived from an EMBL/GenBank/DDBJ whole genome shotgun (WGS) entry which is preliminary data.</text>
</comment>
<feature type="domain" description="PXA" evidence="3">
    <location>
        <begin position="39"/>
        <end position="217"/>
    </location>
</feature>
<evidence type="ECO:0000313" key="5">
    <source>
        <dbReference type="Proteomes" id="UP000093000"/>
    </source>
</evidence>
<evidence type="ECO:0000256" key="2">
    <source>
        <dbReference type="SAM" id="MobiDB-lite"/>
    </source>
</evidence>
<feature type="compositionally biased region" description="Basic and acidic residues" evidence="2">
    <location>
        <begin position="242"/>
        <end position="266"/>
    </location>
</feature>
<dbReference type="GO" id="GO:0035091">
    <property type="term" value="F:phosphatidylinositol binding"/>
    <property type="evidence" value="ECO:0007669"/>
    <property type="project" value="TreeGrafter"/>
</dbReference>
<proteinExistence type="inferred from homology"/>
<dbReference type="AlphaFoldDB" id="A0A1C7MZ21"/>
<dbReference type="PROSITE" id="PS51207">
    <property type="entry name" value="PXA"/>
    <property type="match status" value="1"/>
</dbReference>
<dbReference type="Proteomes" id="UP000093000">
    <property type="component" value="Unassembled WGS sequence"/>
</dbReference>